<keyword evidence="9" id="KW-1185">Reference proteome</keyword>
<accession>A0ABS7EHH9</accession>
<evidence type="ECO:0000256" key="3">
    <source>
        <dbReference type="ARBA" id="ARBA00022603"/>
    </source>
</evidence>
<dbReference type="PANTHER" id="PTHR47816:SF5">
    <property type="entry name" value="RIBOSOMAL RNA LARGE SUBUNIT METHYLTRANSFERASE G"/>
    <property type="match status" value="1"/>
</dbReference>
<dbReference type="PROSITE" id="PS00092">
    <property type="entry name" value="N6_MTASE"/>
    <property type="match status" value="1"/>
</dbReference>
<keyword evidence="4" id="KW-0808">Transferase</keyword>
<name>A0ABS7EHH9_9GAMM</name>
<reference evidence="8" key="1">
    <citation type="submission" date="2021-07" db="EMBL/GenBank/DDBJ databases">
        <title>Neiella marina sp. nov., isolated from the intestinal content of sea cucumber Apostichopus japonicus.</title>
        <authorList>
            <person name="Bai X."/>
        </authorList>
    </citation>
    <scope>NUCLEOTIDE SEQUENCE</scope>
    <source>
        <strain evidence="8">126</strain>
    </source>
</reference>
<dbReference type="InterPro" id="IPR002052">
    <property type="entry name" value="DNA_methylase_N6_adenine_CS"/>
</dbReference>
<dbReference type="InterPro" id="IPR017237">
    <property type="entry name" value="RLMG"/>
</dbReference>
<keyword evidence="3 8" id="KW-0489">Methyltransferase</keyword>
<dbReference type="InterPro" id="IPR046977">
    <property type="entry name" value="RsmC/RlmG"/>
</dbReference>
<keyword evidence="2" id="KW-0698">rRNA processing</keyword>
<evidence type="ECO:0000259" key="7">
    <source>
        <dbReference type="Pfam" id="PF26049"/>
    </source>
</evidence>
<evidence type="ECO:0000256" key="1">
    <source>
        <dbReference type="ARBA" id="ARBA00022490"/>
    </source>
</evidence>
<dbReference type="InterPro" id="IPR007848">
    <property type="entry name" value="Small_mtfrase_dom"/>
</dbReference>
<dbReference type="RefSeq" id="WP_220104468.1">
    <property type="nucleotide sequence ID" value="NZ_JAHZSS010000014.1"/>
</dbReference>
<keyword evidence="1" id="KW-0963">Cytoplasm</keyword>
<evidence type="ECO:0000256" key="5">
    <source>
        <dbReference type="ARBA" id="ARBA00022691"/>
    </source>
</evidence>
<feature type="domain" description="Methyltransferase small" evidence="6">
    <location>
        <begin position="201"/>
        <end position="372"/>
    </location>
</feature>
<dbReference type="Gene3D" id="3.40.50.150">
    <property type="entry name" value="Vaccinia Virus protein VP39"/>
    <property type="match status" value="2"/>
</dbReference>
<dbReference type="CDD" id="cd02440">
    <property type="entry name" value="AdoMet_MTases"/>
    <property type="match status" value="1"/>
</dbReference>
<dbReference type="EMBL" id="JAHZSS010000014">
    <property type="protein sequence ID" value="MBW8191792.1"/>
    <property type="molecule type" value="Genomic_DNA"/>
</dbReference>
<dbReference type="GO" id="GO:0032259">
    <property type="term" value="P:methylation"/>
    <property type="evidence" value="ECO:0007669"/>
    <property type="project" value="UniProtKB-KW"/>
</dbReference>
<dbReference type="Pfam" id="PF26049">
    <property type="entry name" value="RLMG_N"/>
    <property type="match status" value="1"/>
</dbReference>
<comment type="caution">
    <text evidence="8">The sequence shown here is derived from an EMBL/GenBank/DDBJ whole genome shotgun (WGS) entry which is preliminary data.</text>
</comment>
<evidence type="ECO:0000313" key="9">
    <source>
        <dbReference type="Proteomes" id="UP001166251"/>
    </source>
</evidence>
<evidence type="ECO:0000256" key="4">
    <source>
        <dbReference type="ARBA" id="ARBA00022679"/>
    </source>
</evidence>
<dbReference type="InterPro" id="IPR058679">
    <property type="entry name" value="RlmG_N"/>
</dbReference>
<proteinExistence type="predicted"/>
<organism evidence="8 9">
    <name type="scientific">Neiella holothuriorum</name>
    <dbReference type="NCBI Taxonomy" id="2870530"/>
    <lineage>
        <taxon>Bacteria</taxon>
        <taxon>Pseudomonadati</taxon>
        <taxon>Pseudomonadota</taxon>
        <taxon>Gammaproteobacteria</taxon>
        <taxon>Alteromonadales</taxon>
        <taxon>Echinimonadaceae</taxon>
        <taxon>Neiella</taxon>
    </lineage>
</organism>
<dbReference type="PANTHER" id="PTHR47816">
    <property type="entry name" value="RIBOSOMAL RNA SMALL SUBUNIT METHYLTRANSFERASE C"/>
    <property type="match status" value="1"/>
</dbReference>
<dbReference type="GO" id="GO:0008168">
    <property type="term" value="F:methyltransferase activity"/>
    <property type="evidence" value="ECO:0007669"/>
    <property type="project" value="UniProtKB-KW"/>
</dbReference>
<evidence type="ECO:0000259" key="6">
    <source>
        <dbReference type="Pfam" id="PF05175"/>
    </source>
</evidence>
<dbReference type="InterPro" id="IPR029063">
    <property type="entry name" value="SAM-dependent_MTases_sf"/>
</dbReference>
<evidence type="ECO:0000313" key="8">
    <source>
        <dbReference type="EMBL" id="MBW8191792.1"/>
    </source>
</evidence>
<evidence type="ECO:0000256" key="2">
    <source>
        <dbReference type="ARBA" id="ARBA00022552"/>
    </source>
</evidence>
<dbReference type="PIRSF" id="PIRSF037565">
    <property type="entry name" value="RRNA_m2G_Mtase_RsmD_prd"/>
    <property type="match status" value="1"/>
</dbReference>
<feature type="domain" description="RlmG N-terminal" evidence="7">
    <location>
        <begin position="6"/>
        <end position="181"/>
    </location>
</feature>
<dbReference type="Pfam" id="PF05175">
    <property type="entry name" value="MTS"/>
    <property type="match status" value="1"/>
</dbReference>
<keyword evidence="5" id="KW-0949">S-adenosyl-L-methionine</keyword>
<dbReference type="Proteomes" id="UP001166251">
    <property type="component" value="Unassembled WGS sequence"/>
</dbReference>
<protein>
    <submittedName>
        <fullName evidence="8">Methyltransferase</fullName>
    </submittedName>
</protein>
<sequence>MYSPLNLATPTIELARFPLDKRETLLPFDAADELLMEWWHRNPQTWQNLWLLNDSFGALSCFFVQHSQATICHVSDSFLAQQALINNLSHNELDADRVQQCDCLQPWTDSPEHVIIKVPKSLTLLKHQLARVSRLPVGTPVTIGARLKDLPAKAVKLLKQTFGNVVPELAKRKARIMHAQVAEQTIAEPTPTAWDVANHQLTLTNHANVFSRASLDIGAQFMLQHLPEPESSSRIADLGCGNGILALAMAKQQPQHGYILVDESHMAIASAKLNAAENFVDSDIDFTFLCQHSLTGFADNSLDYVICNPPFHQQQAITDEIAWQMFTQAFKALRSGGKLRIVGNRHLGYHIKLKRIFGSVNRVASNAKFVILESEKRV</sequence>
<dbReference type="SUPFAM" id="SSF53335">
    <property type="entry name" value="S-adenosyl-L-methionine-dependent methyltransferases"/>
    <property type="match status" value="1"/>
</dbReference>
<gene>
    <name evidence="8" type="ORF">K0504_12165</name>
</gene>